<keyword evidence="3" id="KW-1185">Reference proteome</keyword>
<evidence type="ECO:0000313" key="3">
    <source>
        <dbReference type="Proteomes" id="UP000807342"/>
    </source>
</evidence>
<dbReference type="EMBL" id="MU151218">
    <property type="protein sequence ID" value="KAF9447043.1"/>
    <property type="molecule type" value="Genomic_DNA"/>
</dbReference>
<proteinExistence type="predicted"/>
<sequence length="353" mass="38041">MSLPPTPLAVDLGMGRAVTTGTTQMSQAKSRPCSIDSFFPVNSPIQSSFVTHTPVGSITQAPDTPELIQSPELPPTEEGSSQEYSSDSFDISVSHTLEGPVGNVGITQDKGFDAILSAFLEEDNLDVGEYDIGDRNEGSHKQDELMYVIRVKIGEEISPSLGLLDQMYEFLGREQSPPLKVEDDKPVDGVFSCQTSEYQYPPIHPLFEPFYDEPIIIIESPSTQTIPASPPPTTCDFKYLSPVPFAYSVDDLDTWDETTPPTSVSQSFISTCASVDINNGTDWTAILDVVNAFHVGISYNQSKELHTRLAPAGLTSSVGFSNLIKAFGASDGGDSDCDSLSSAYSQDSLGSLP</sequence>
<dbReference type="AlphaFoldDB" id="A0A9P5X9R4"/>
<reference evidence="2" key="1">
    <citation type="submission" date="2020-11" db="EMBL/GenBank/DDBJ databases">
        <authorList>
            <consortium name="DOE Joint Genome Institute"/>
            <person name="Ahrendt S."/>
            <person name="Riley R."/>
            <person name="Andreopoulos W."/>
            <person name="Labutti K."/>
            <person name="Pangilinan J."/>
            <person name="Ruiz-Duenas F.J."/>
            <person name="Barrasa J.M."/>
            <person name="Sanchez-Garcia M."/>
            <person name="Camarero S."/>
            <person name="Miyauchi S."/>
            <person name="Serrano A."/>
            <person name="Linde D."/>
            <person name="Babiker R."/>
            <person name="Drula E."/>
            <person name="Ayuso-Fernandez I."/>
            <person name="Pacheco R."/>
            <person name="Padilla G."/>
            <person name="Ferreira P."/>
            <person name="Barriuso J."/>
            <person name="Kellner H."/>
            <person name="Castanera R."/>
            <person name="Alfaro M."/>
            <person name="Ramirez L."/>
            <person name="Pisabarro A.G."/>
            <person name="Kuo A."/>
            <person name="Tritt A."/>
            <person name="Lipzen A."/>
            <person name="He G."/>
            <person name="Yan M."/>
            <person name="Ng V."/>
            <person name="Cullen D."/>
            <person name="Martin F."/>
            <person name="Rosso M.-N."/>
            <person name="Henrissat B."/>
            <person name="Hibbett D."/>
            <person name="Martinez A.T."/>
            <person name="Grigoriev I.V."/>
        </authorList>
    </citation>
    <scope>NUCLEOTIDE SEQUENCE</scope>
    <source>
        <strain evidence="2">MF-IS2</strain>
    </source>
</reference>
<evidence type="ECO:0000256" key="1">
    <source>
        <dbReference type="SAM" id="MobiDB-lite"/>
    </source>
</evidence>
<comment type="caution">
    <text evidence="2">The sequence shown here is derived from an EMBL/GenBank/DDBJ whole genome shotgun (WGS) entry which is preliminary data.</text>
</comment>
<protein>
    <submittedName>
        <fullName evidence="2">Uncharacterized protein</fullName>
    </submittedName>
</protein>
<gene>
    <name evidence="2" type="ORF">P691DRAFT_776428</name>
</gene>
<feature type="compositionally biased region" description="Polar residues" evidence="1">
    <location>
        <begin position="78"/>
        <end position="87"/>
    </location>
</feature>
<dbReference type="Proteomes" id="UP000807342">
    <property type="component" value="Unassembled WGS sequence"/>
</dbReference>
<feature type="region of interest" description="Disordered" evidence="1">
    <location>
        <begin position="55"/>
        <end position="87"/>
    </location>
</feature>
<accession>A0A9P5X9R4</accession>
<organism evidence="2 3">
    <name type="scientific">Macrolepiota fuliginosa MF-IS2</name>
    <dbReference type="NCBI Taxonomy" id="1400762"/>
    <lineage>
        <taxon>Eukaryota</taxon>
        <taxon>Fungi</taxon>
        <taxon>Dikarya</taxon>
        <taxon>Basidiomycota</taxon>
        <taxon>Agaricomycotina</taxon>
        <taxon>Agaricomycetes</taxon>
        <taxon>Agaricomycetidae</taxon>
        <taxon>Agaricales</taxon>
        <taxon>Agaricineae</taxon>
        <taxon>Agaricaceae</taxon>
        <taxon>Macrolepiota</taxon>
    </lineage>
</organism>
<name>A0A9P5X9R4_9AGAR</name>
<evidence type="ECO:0000313" key="2">
    <source>
        <dbReference type="EMBL" id="KAF9447043.1"/>
    </source>
</evidence>